<comment type="caution">
    <text evidence="2">The sequence shown here is derived from an EMBL/GenBank/DDBJ whole genome shotgun (WGS) entry which is preliminary data.</text>
</comment>
<proteinExistence type="predicted"/>
<keyword evidence="3" id="KW-1185">Reference proteome</keyword>
<feature type="region of interest" description="Disordered" evidence="1">
    <location>
        <begin position="1"/>
        <end position="53"/>
    </location>
</feature>
<organism evidence="2 3">
    <name type="scientific">Caerostris darwini</name>
    <dbReference type="NCBI Taxonomy" id="1538125"/>
    <lineage>
        <taxon>Eukaryota</taxon>
        <taxon>Metazoa</taxon>
        <taxon>Ecdysozoa</taxon>
        <taxon>Arthropoda</taxon>
        <taxon>Chelicerata</taxon>
        <taxon>Arachnida</taxon>
        <taxon>Araneae</taxon>
        <taxon>Araneomorphae</taxon>
        <taxon>Entelegynae</taxon>
        <taxon>Araneoidea</taxon>
        <taxon>Araneidae</taxon>
        <taxon>Caerostris</taxon>
    </lineage>
</organism>
<sequence length="126" mass="13779">MPTLEPNPTEELPELLQSDFTRPPAVQQDFPSGVKGNKGPQTTKNPSARGRNRLGVANPAQNFVFIQDVQSRVFLCLPIKQPMDGCVVPRVLGLRLCTVSEPKVLRVLGLLSQHLSLVSRGLVLVD</sequence>
<evidence type="ECO:0000313" key="2">
    <source>
        <dbReference type="EMBL" id="GIY01979.1"/>
    </source>
</evidence>
<name>A0AAV4Q0J7_9ARAC</name>
<evidence type="ECO:0000313" key="3">
    <source>
        <dbReference type="Proteomes" id="UP001054837"/>
    </source>
</evidence>
<reference evidence="2 3" key="1">
    <citation type="submission" date="2021-06" db="EMBL/GenBank/DDBJ databases">
        <title>Caerostris darwini draft genome.</title>
        <authorList>
            <person name="Kono N."/>
            <person name="Arakawa K."/>
        </authorList>
    </citation>
    <scope>NUCLEOTIDE SEQUENCE [LARGE SCALE GENOMIC DNA]</scope>
</reference>
<dbReference type="EMBL" id="BPLQ01003632">
    <property type="protein sequence ID" value="GIY01979.1"/>
    <property type="molecule type" value="Genomic_DNA"/>
</dbReference>
<gene>
    <name evidence="2" type="ORF">CDAR_298051</name>
</gene>
<protein>
    <submittedName>
        <fullName evidence="2">Uncharacterized protein</fullName>
    </submittedName>
</protein>
<feature type="compositionally biased region" description="Low complexity" evidence="1">
    <location>
        <begin position="1"/>
        <end position="16"/>
    </location>
</feature>
<accession>A0AAV4Q0J7</accession>
<dbReference type="AlphaFoldDB" id="A0AAV4Q0J7"/>
<evidence type="ECO:0000256" key="1">
    <source>
        <dbReference type="SAM" id="MobiDB-lite"/>
    </source>
</evidence>
<dbReference type="Proteomes" id="UP001054837">
    <property type="component" value="Unassembled WGS sequence"/>
</dbReference>